<feature type="non-terminal residue" evidence="2">
    <location>
        <position position="1"/>
    </location>
</feature>
<accession>A0A7R9MP92</accession>
<sequence length="184" mass="20865">MKYLNESLMWHIASQVTELKKLVVLNKDVLVGLRSNYDKPEQMKELFRRLQRPKISQNVDSVLQRMSIIGVIICFRSLAQDALNDCLSERIPFLLSSIVDFKHHVMNGDSMLENIKLQIVSEMASATGLPCKVDPALVSALRSQKCELGEDEYQMACLLMVFIAVSLPKLARNESSYYKPSLEA</sequence>
<name>A0A7R9MP92_9ACAR</name>
<protein>
    <submittedName>
        <fullName evidence="2">Uncharacterized protein</fullName>
    </submittedName>
</protein>
<evidence type="ECO:0000256" key="1">
    <source>
        <dbReference type="ARBA" id="ARBA00037947"/>
    </source>
</evidence>
<dbReference type="Pfam" id="PF09735">
    <property type="entry name" value="Nckap1"/>
    <property type="match status" value="1"/>
</dbReference>
<keyword evidence="3" id="KW-1185">Reference proteome</keyword>
<dbReference type="PANTHER" id="PTHR12093">
    <property type="entry name" value="NCK-ASSOCIATED PROTEIN 1"/>
    <property type="match status" value="1"/>
</dbReference>
<dbReference type="InterPro" id="IPR019137">
    <property type="entry name" value="Nck-associated_protein-1"/>
</dbReference>
<gene>
    <name evidence="2" type="ORF">ONB1V03_LOCUS20540</name>
</gene>
<dbReference type="Proteomes" id="UP000728032">
    <property type="component" value="Unassembled WGS sequence"/>
</dbReference>
<dbReference type="GO" id="GO:0048812">
    <property type="term" value="P:neuron projection morphogenesis"/>
    <property type="evidence" value="ECO:0007669"/>
    <property type="project" value="TreeGrafter"/>
</dbReference>
<dbReference type="AlphaFoldDB" id="A0A7R9MP92"/>
<dbReference type="PANTHER" id="PTHR12093:SF10">
    <property type="entry name" value="MEMBRANE-ASSOCIATED PROTEIN HEM"/>
    <property type="match status" value="1"/>
</dbReference>
<dbReference type="OrthoDB" id="548214at2759"/>
<dbReference type="EMBL" id="CAJPVJ010035555">
    <property type="protein sequence ID" value="CAG2181119.1"/>
    <property type="molecule type" value="Genomic_DNA"/>
</dbReference>
<dbReference type="GO" id="GO:0031209">
    <property type="term" value="C:SCAR complex"/>
    <property type="evidence" value="ECO:0007669"/>
    <property type="project" value="TreeGrafter"/>
</dbReference>
<reference evidence="2" key="1">
    <citation type="submission" date="2020-11" db="EMBL/GenBank/DDBJ databases">
        <authorList>
            <person name="Tran Van P."/>
        </authorList>
    </citation>
    <scope>NUCLEOTIDE SEQUENCE</scope>
</reference>
<evidence type="ECO:0000313" key="3">
    <source>
        <dbReference type="Proteomes" id="UP000728032"/>
    </source>
</evidence>
<evidence type="ECO:0000313" key="2">
    <source>
        <dbReference type="EMBL" id="CAD7663982.1"/>
    </source>
</evidence>
<proteinExistence type="inferred from homology"/>
<dbReference type="GO" id="GO:0016477">
    <property type="term" value="P:cell migration"/>
    <property type="evidence" value="ECO:0007669"/>
    <property type="project" value="TreeGrafter"/>
</dbReference>
<organism evidence="2">
    <name type="scientific">Oppiella nova</name>
    <dbReference type="NCBI Taxonomy" id="334625"/>
    <lineage>
        <taxon>Eukaryota</taxon>
        <taxon>Metazoa</taxon>
        <taxon>Ecdysozoa</taxon>
        <taxon>Arthropoda</taxon>
        <taxon>Chelicerata</taxon>
        <taxon>Arachnida</taxon>
        <taxon>Acari</taxon>
        <taxon>Acariformes</taxon>
        <taxon>Sarcoptiformes</taxon>
        <taxon>Oribatida</taxon>
        <taxon>Brachypylina</taxon>
        <taxon>Oppioidea</taxon>
        <taxon>Oppiidae</taxon>
        <taxon>Oppiella</taxon>
    </lineage>
</organism>
<comment type="similarity">
    <text evidence="1">Belongs to the HEM-1/HEM-2 family.</text>
</comment>
<dbReference type="GO" id="GO:0030866">
    <property type="term" value="P:cortical actin cytoskeleton organization"/>
    <property type="evidence" value="ECO:0007669"/>
    <property type="project" value="TreeGrafter"/>
</dbReference>
<dbReference type="GO" id="GO:0030031">
    <property type="term" value="P:cell projection assembly"/>
    <property type="evidence" value="ECO:0007669"/>
    <property type="project" value="TreeGrafter"/>
</dbReference>
<dbReference type="EMBL" id="OC950380">
    <property type="protein sequence ID" value="CAD7663982.1"/>
    <property type="molecule type" value="Genomic_DNA"/>
</dbReference>